<dbReference type="eggNOG" id="COG0526">
    <property type="taxonomic scope" value="Bacteria"/>
</dbReference>
<dbReference type="Gene3D" id="3.40.30.10">
    <property type="entry name" value="Glutaredoxin"/>
    <property type="match status" value="1"/>
</dbReference>
<evidence type="ECO:0000256" key="1">
    <source>
        <dbReference type="ARBA" id="ARBA00023284"/>
    </source>
</evidence>
<reference evidence="3 4" key="1">
    <citation type="submission" date="2013-09" db="EMBL/GenBank/DDBJ databases">
        <title>Whole genome shotgun sequence of Vibrio proteolyticus NBRC 13287.</title>
        <authorList>
            <person name="Isaki S."/>
            <person name="Hosoyama A."/>
            <person name="Numata M."/>
            <person name="Hashimoto M."/>
            <person name="Hosoyama Y."/>
            <person name="Tsuchikane K."/>
            <person name="Noguchi M."/>
            <person name="Hirakata S."/>
            <person name="Ichikawa N."/>
            <person name="Ohji S."/>
            <person name="Yamazoe A."/>
            <person name="Fujita N."/>
        </authorList>
    </citation>
    <scope>NUCLEOTIDE SEQUENCE [LARGE SCALE GENOMIC DNA]</scope>
    <source>
        <strain evidence="3 4">NBRC 13287</strain>
    </source>
</reference>
<organism evidence="3 4">
    <name type="scientific">Vibrio proteolyticus NBRC 13287</name>
    <dbReference type="NCBI Taxonomy" id="1219065"/>
    <lineage>
        <taxon>Bacteria</taxon>
        <taxon>Pseudomonadati</taxon>
        <taxon>Pseudomonadota</taxon>
        <taxon>Gammaproteobacteria</taxon>
        <taxon>Vibrionales</taxon>
        <taxon>Vibrionaceae</taxon>
        <taxon>Vibrio</taxon>
    </lineage>
</organism>
<dbReference type="EMBL" id="BATJ01000012">
    <property type="protein sequence ID" value="GAD68233.1"/>
    <property type="molecule type" value="Genomic_DNA"/>
</dbReference>
<dbReference type="AlphaFoldDB" id="U3BNT6"/>
<sequence>MMIVVVAISLLMDRYYSADMPDGDAPPIVATALSGETIDVIKASREKPVIVYFWATWCGACRWVSPTINYFADQHTVVSVALSSGQDERVRQYMQAKQYQFSVLNDSTGHISRDWNIAVTPTIVIIKDGKIKSIATGITSPVGLWLRTLFA</sequence>
<dbReference type="InterPro" id="IPR000866">
    <property type="entry name" value="AhpC/TSA"/>
</dbReference>
<dbReference type="CDD" id="cd03011">
    <property type="entry name" value="TlpA_like_ScsD_MtbDsbE"/>
    <property type="match status" value="1"/>
</dbReference>
<dbReference type="STRING" id="1219065.VPR01S_12_00410"/>
<evidence type="ECO:0000313" key="3">
    <source>
        <dbReference type="EMBL" id="GAD68233.1"/>
    </source>
</evidence>
<evidence type="ECO:0000313" key="4">
    <source>
        <dbReference type="Proteomes" id="UP000016570"/>
    </source>
</evidence>
<keyword evidence="1" id="KW-0676">Redox-active center</keyword>
<dbReference type="InterPro" id="IPR036249">
    <property type="entry name" value="Thioredoxin-like_sf"/>
</dbReference>
<dbReference type="PANTHER" id="PTHR42852">
    <property type="entry name" value="THIOL:DISULFIDE INTERCHANGE PROTEIN DSBE"/>
    <property type="match status" value="1"/>
</dbReference>
<dbReference type="GO" id="GO:0016209">
    <property type="term" value="F:antioxidant activity"/>
    <property type="evidence" value="ECO:0007669"/>
    <property type="project" value="InterPro"/>
</dbReference>
<protein>
    <submittedName>
        <fullName evidence="3">Putative thiol-disulfide oxidoreductase</fullName>
    </submittedName>
</protein>
<dbReference type="GO" id="GO:0015036">
    <property type="term" value="F:disulfide oxidoreductase activity"/>
    <property type="evidence" value="ECO:0007669"/>
    <property type="project" value="UniProtKB-ARBA"/>
</dbReference>
<dbReference type="InterPro" id="IPR017937">
    <property type="entry name" value="Thioredoxin_CS"/>
</dbReference>
<dbReference type="Pfam" id="PF00578">
    <property type="entry name" value="AhpC-TSA"/>
    <property type="match status" value="1"/>
</dbReference>
<dbReference type="InterPro" id="IPR013766">
    <property type="entry name" value="Thioredoxin_domain"/>
</dbReference>
<dbReference type="Proteomes" id="UP000016570">
    <property type="component" value="Unassembled WGS sequence"/>
</dbReference>
<accession>U3BNT6</accession>
<gene>
    <name evidence="3" type="ORF">VPR01S_12_00410</name>
</gene>
<comment type="caution">
    <text evidence="3">The sequence shown here is derived from an EMBL/GenBank/DDBJ whole genome shotgun (WGS) entry which is preliminary data.</text>
</comment>
<dbReference type="SUPFAM" id="SSF52833">
    <property type="entry name" value="Thioredoxin-like"/>
    <property type="match status" value="1"/>
</dbReference>
<feature type="domain" description="Thioredoxin" evidence="2">
    <location>
        <begin position="19"/>
        <end position="151"/>
    </location>
</feature>
<dbReference type="PROSITE" id="PS51352">
    <property type="entry name" value="THIOREDOXIN_2"/>
    <property type="match status" value="1"/>
</dbReference>
<dbReference type="PROSITE" id="PS00194">
    <property type="entry name" value="THIOREDOXIN_1"/>
    <property type="match status" value="1"/>
</dbReference>
<evidence type="ECO:0000259" key="2">
    <source>
        <dbReference type="PROSITE" id="PS51352"/>
    </source>
</evidence>
<name>U3BNT6_VIBPR</name>
<keyword evidence="4" id="KW-1185">Reference proteome</keyword>
<dbReference type="PANTHER" id="PTHR42852:SF17">
    <property type="entry name" value="THIOREDOXIN-LIKE PROTEIN HI_1115"/>
    <property type="match status" value="1"/>
</dbReference>
<dbReference type="InterPro" id="IPR050553">
    <property type="entry name" value="Thioredoxin_ResA/DsbE_sf"/>
</dbReference>
<proteinExistence type="predicted"/>